<organism evidence="1 2">
    <name type="scientific">Micromonospora avicenniae</name>
    <dbReference type="NCBI Taxonomy" id="1198245"/>
    <lineage>
        <taxon>Bacteria</taxon>
        <taxon>Bacillati</taxon>
        <taxon>Actinomycetota</taxon>
        <taxon>Actinomycetes</taxon>
        <taxon>Micromonosporales</taxon>
        <taxon>Micromonosporaceae</taxon>
        <taxon>Micromonospora</taxon>
    </lineage>
</organism>
<dbReference type="RefSeq" id="WP_245828172.1">
    <property type="nucleotide sequence ID" value="NZ_FTNF01000004.1"/>
</dbReference>
<gene>
    <name evidence="1" type="ORF">SAMN05444858_10480</name>
</gene>
<sequence length="134" mass="15299">MTTRPGLGVGETVGGDRYRAGVVTVADVRALARTLPRSSEHLVRDRVKFRVGAIVYVAFSRDEASMGFGFPREEREALIAAEPDVFFLPRPSDLRFNWICCHAERLDHPYMTELVTEAWRMCVPKFLSWQRLGR</sequence>
<dbReference type="AlphaFoldDB" id="A0A1N6VEC7"/>
<reference evidence="1 2" key="1">
    <citation type="submission" date="2017-01" db="EMBL/GenBank/DDBJ databases">
        <authorList>
            <person name="Mah S.A."/>
            <person name="Swanson W.J."/>
            <person name="Moy G.W."/>
            <person name="Vacquier V.D."/>
        </authorList>
    </citation>
    <scope>NUCLEOTIDE SEQUENCE [LARGE SCALE GENOMIC DNA]</scope>
    <source>
        <strain evidence="1 2">DSM 45758</strain>
    </source>
</reference>
<accession>A0A1N6VEC7</accession>
<evidence type="ECO:0000313" key="1">
    <source>
        <dbReference type="EMBL" id="SIQ76078.1"/>
    </source>
</evidence>
<dbReference type="Pfam" id="PF04237">
    <property type="entry name" value="YjbR"/>
    <property type="match status" value="1"/>
</dbReference>
<dbReference type="Proteomes" id="UP000186004">
    <property type="component" value="Unassembled WGS sequence"/>
</dbReference>
<proteinExistence type="predicted"/>
<keyword evidence="2" id="KW-1185">Reference proteome</keyword>
<name>A0A1N6VEC7_9ACTN</name>
<evidence type="ECO:0000313" key="2">
    <source>
        <dbReference type="Proteomes" id="UP000186004"/>
    </source>
</evidence>
<protein>
    <submittedName>
        <fullName evidence="1">YjbR protein</fullName>
    </submittedName>
</protein>
<dbReference type="EMBL" id="FTNF01000004">
    <property type="protein sequence ID" value="SIQ76078.1"/>
    <property type="molecule type" value="Genomic_DNA"/>
</dbReference>
<dbReference type="STRING" id="1198245.SAMN05444858_10480"/>
<dbReference type="InterPro" id="IPR058532">
    <property type="entry name" value="YjbR/MT2646/Rv2570-like"/>
</dbReference>